<dbReference type="AlphaFoldDB" id="A0AAN1XZC4"/>
<sequence>MKYRTLPNTEITVSEVGFGLWTTSTGWWGEKTDDDAVAMLHEALDLGITTFDAADTYGDGRSEVQLAKAFAHRRGDVVYATKFGYDWEHHSGERRGQNEIEQDWSAKHVRHALEGSLRRLQTDYIDVWQMHNARMEQVQDGELQALLEQFRVEGKIRTWGIALGPAIGWLWEGIEGARRNIPMVQMIWNMLEQFPGNEMAAAANQYNADTTYFIRVPHSSGMLEGKYTKETVFPPTDHRSHRPRQWLLNGIKKIETLRFLEREDRTLGQAAIQWLLAEPRVMTVLPNIYDREQLHEFAAAPDTPRLTADELARVKELTATNFGVGPEEHRYKGTMQAPPEIEAAVAAHA</sequence>
<feature type="domain" description="NADP-dependent oxidoreductase" evidence="1">
    <location>
        <begin position="16"/>
        <end position="317"/>
    </location>
</feature>
<dbReference type="InterPro" id="IPR053135">
    <property type="entry name" value="AKR2_Oxidoreductase"/>
</dbReference>
<evidence type="ECO:0000259" key="1">
    <source>
        <dbReference type="Pfam" id="PF00248"/>
    </source>
</evidence>
<dbReference type="Gene3D" id="3.20.20.100">
    <property type="entry name" value="NADP-dependent oxidoreductase domain"/>
    <property type="match status" value="1"/>
</dbReference>
<dbReference type="CDD" id="cd19086">
    <property type="entry name" value="AKR_AKR11C1"/>
    <property type="match status" value="1"/>
</dbReference>
<dbReference type="Proteomes" id="UP001317532">
    <property type="component" value="Chromosome"/>
</dbReference>
<protein>
    <submittedName>
        <fullName evidence="2">General stress protein</fullName>
    </submittedName>
</protein>
<dbReference type="EMBL" id="AP025523">
    <property type="protein sequence ID" value="BDE07133.1"/>
    <property type="molecule type" value="Genomic_DNA"/>
</dbReference>
<dbReference type="InterPro" id="IPR023210">
    <property type="entry name" value="NADP_OxRdtase_dom"/>
</dbReference>
<organism evidence="2 3">
    <name type="scientific">Vulcanimicrobium alpinum</name>
    <dbReference type="NCBI Taxonomy" id="3016050"/>
    <lineage>
        <taxon>Bacteria</taxon>
        <taxon>Bacillati</taxon>
        <taxon>Vulcanimicrobiota</taxon>
        <taxon>Vulcanimicrobiia</taxon>
        <taxon>Vulcanimicrobiales</taxon>
        <taxon>Vulcanimicrobiaceae</taxon>
        <taxon>Vulcanimicrobium</taxon>
    </lineage>
</organism>
<name>A0AAN1XZC4_UNVUL</name>
<keyword evidence="3" id="KW-1185">Reference proteome</keyword>
<evidence type="ECO:0000313" key="2">
    <source>
        <dbReference type="EMBL" id="BDE07133.1"/>
    </source>
</evidence>
<dbReference type="PANTHER" id="PTHR43312:SF1">
    <property type="entry name" value="NADP-DEPENDENT OXIDOREDUCTASE DOMAIN-CONTAINING PROTEIN"/>
    <property type="match status" value="1"/>
</dbReference>
<gene>
    <name evidence="2" type="ORF">WPS_24090</name>
</gene>
<proteinExistence type="predicted"/>
<accession>A0AAN1XZC4</accession>
<dbReference type="Pfam" id="PF00248">
    <property type="entry name" value="Aldo_ket_red"/>
    <property type="match status" value="1"/>
</dbReference>
<reference evidence="2 3" key="1">
    <citation type="journal article" date="2022" name="ISME Commun">
        <title>Vulcanimicrobium alpinus gen. nov. sp. nov., the first cultivated representative of the candidate phylum 'Eremiobacterota', is a metabolically versatile aerobic anoxygenic phototroph.</title>
        <authorList>
            <person name="Yabe S."/>
            <person name="Muto K."/>
            <person name="Abe K."/>
            <person name="Yokota A."/>
            <person name="Staudigel H."/>
            <person name="Tebo B.M."/>
        </authorList>
    </citation>
    <scope>NUCLEOTIDE SEQUENCE [LARGE SCALE GENOMIC DNA]</scope>
    <source>
        <strain evidence="2 3">WC8-2</strain>
    </source>
</reference>
<dbReference type="RefSeq" id="WP_317994745.1">
    <property type="nucleotide sequence ID" value="NZ_AP025523.1"/>
</dbReference>
<dbReference type="InterPro" id="IPR036812">
    <property type="entry name" value="NAD(P)_OxRdtase_dom_sf"/>
</dbReference>
<evidence type="ECO:0000313" key="3">
    <source>
        <dbReference type="Proteomes" id="UP001317532"/>
    </source>
</evidence>
<dbReference type="KEGG" id="vab:WPS_24090"/>
<dbReference type="SUPFAM" id="SSF51430">
    <property type="entry name" value="NAD(P)-linked oxidoreductase"/>
    <property type="match status" value="1"/>
</dbReference>
<dbReference type="PANTHER" id="PTHR43312">
    <property type="entry name" value="D-THREO-ALDOSE 1-DEHYDROGENASE"/>
    <property type="match status" value="1"/>
</dbReference>